<evidence type="ECO:0000313" key="2">
    <source>
        <dbReference type="Proteomes" id="UP000235994"/>
    </source>
</evidence>
<dbReference type="InterPro" id="IPR020288">
    <property type="entry name" value="Sheath_initiator"/>
</dbReference>
<accession>A0A2N8KM44</accession>
<dbReference type="EMBL" id="POQS01000002">
    <property type="protein sequence ID" value="PND34523.1"/>
    <property type="molecule type" value="Genomic_DNA"/>
</dbReference>
<dbReference type="Pfam" id="PF10934">
    <property type="entry name" value="Sheath_initiator"/>
    <property type="match status" value="1"/>
</dbReference>
<dbReference type="RefSeq" id="WP_102772587.1">
    <property type="nucleotide sequence ID" value="NZ_POQS01000002.1"/>
</dbReference>
<sequence length="116" mass="12636">MNTLLLDRTVWDLVLDAAGNIAMASNPYAVAQDVASAIKLFKGELFYNKAPGVPYWQDILGYRPPLALVREYVQKAAMTVPEVAGAVCTITDFTDRTLTGYVEITLTDGTSQSVSF</sequence>
<comment type="caution">
    <text evidence="1">The sequence shown here is derived from an EMBL/GenBank/DDBJ whole genome shotgun (WGS) entry which is preliminary data.</text>
</comment>
<proteinExistence type="predicted"/>
<keyword evidence="2" id="KW-1185">Reference proteome</keyword>
<name>A0A2N8KM44_9BURK</name>
<protein>
    <submittedName>
        <fullName evidence="1">Uncharacterized protein</fullName>
    </submittedName>
</protein>
<dbReference type="Proteomes" id="UP000235994">
    <property type="component" value="Unassembled WGS sequence"/>
</dbReference>
<evidence type="ECO:0000313" key="1">
    <source>
        <dbReference type="EMBL" id="PND34523.1"/>
    </source>
</evidence>
<organism evidence="1 2">
    <name type="scientific">Achromobacter pulmonis</name>
    <dbReference type="NCBI Taxonomy" id="1389932"/>
    <lineage>
        <taxon>Bacteria</taxon>
        <taxon>Pseudomonadati</taxon>
        <taxon>Pseudomonadota</taxon>
        <taxon>Betaproteobacteria</taxon>
        <taxon>Burkholderiales</taxon>
        <taxon>Alcaligenaceae</taxon>
        <taxon>Achromobacter</taxon>
    </lineage>
</organism>
<gene>
    <name evidence="1" type="ORF">C1I89_10075</name>
</gene>
<dbReference type="AlphaFoldDB" id="A0A2N8KM44"/>
<reference evidence="1 2" key="1">
    <citation type="submission" date="2018-01" db="EMBL/GenBank/DDBJ databases">
        <title>The draft genome of an aniline degradation strain ANB-1.</title>
        <authorList>
            <person name="Zhang L."/>
            <person name="Jiang J."/>
        </authorList>
    </citation>
    <scope>NUCLEOTIDE SEQUENCE [LARGE SCALE GENOMIC DNA]</scope>
    <source>
        <strain evidence="1 2">ANB-1</strain>
    </source>
</reference>